<reference evidence="1 2" key="1">
    <citation type="submission" date="2024-01" db="EMBL/GenBank/DDBJ databases">
        <title>Chryseobacterium sp. T9W2-O.</title>
        <authorList>
            <person name="Maltman C."/>
        </authorList>
    </citation>
    <scope>NUCLEOTIDE SEQUENCE [LARGE SCALE GENOMIC DNA]</scope>
    <source>
        <strain evidence="1 2">T9W2-O</strain>
    </source>
</reference>
<organism evidence="1 2">
    <name type="scientific">Chryseobacterium salviniae</name>
    <dbReference type="NCBI Taxonomy" id="3101750"/>
    <lineage>
        <taxon>Bacteria</taxon>
        <taxon>Pseudomonadati</taxon>
        <taxon>Bacteroidota</taxon>
        <taxon>Flavobacteriia</taxon>
        <taxon>Flavobacteriales</taxon>
        <taxon>Weeksellaceae</taxon>
        <taxon>Chryseobacterium group</taxon>
        <taxon>Chryseobacterium</taxon>
    </lineage>
</organism>
<evidence type="ECO:0000313" key="2">
    <source>
        <dbReference type="Proteomes" id="UP001348397"/>
    </source>
</evidence>
<dbReference type="Proteomes" id="UP001348397">
    <property type="component" value="Unassembled WGS sequence"/>
</dbReference>
<accession>A0ABU6HUY4</accession>
<comment type="caution">
    <text evidence="1">The sequence shown here is derived from an EMBL/GenBank/DDBJ whole genome shotgun (WGS) entry which is preliminary data.</text>
</comment>
<sequence>MMENFDDEFGDLSGFKILSFEEVTQGFDGNKNPLKGIVNKSFDDMSNQYGLQSPLGQNSIFYKKTINKIIYQTVGMIPIWKYRIENSTKGTELIANYTKYDKTIDSSKGKYDEETDFIIYIEEQTNNTEFYVDLNTVCLIKMSQAMLNEYFAIIKADPKSNILEKWSSIIIAQQKKANNIIFTLEKLVEAFTLEIAYRPLKKNVIGGKKYTKNEIVAGILDGISDAFRELKFEKESWDPTIASDIYLWKYPIKAIDFLKGKITVSVNLLQKTENFLYVLEYLSIEKVFLKSIRLFISLFKANLQVIAQLLDSLKSYSPYHFSFLCGLWDGIVEFIAGFVDILLLTLRLYFQLEDLNAEDKIVYLKLKEGIEQCIEKYMQDPEFLQKAIERAIANYFEERYSENQNGYVISHNAGEDLVIAVDIIFSILEVVKSIADAGKILPKMESWIDNAIERNPNLERKLEEALEPKKIQEVPIREKSIEEIIVKPEKKPTPKERAETKRREINRKLEEQKVLRTKTIDGNPPPSYEKGFHYYEARTPKPSEIPLHLRRQAKLLTHKVDKEVALLLDVEHATGFSEGKKILQTKKGKKFIDKKWLDDRQLVAGIIHQDKKLGEIIKVKTNFPKRELNDFIKIKAIGRGESNLSEIKEIYKFYKQQGYLEYNMHPHIESLLNTHFDEVAKGIKHPTSYNWERTGGLPGTHAEVLALNDLLWILESKGVKIDDEVLRGFIGYNKNIVKQEYMIRCGDCQLILKDVLFLEKITKFK</sequence>
<name>A0ABU6HUY4_9FLAO</name>
<gene>
    <name evidence="1" type="ORF">SOP96_12265</name>
</gene>
<proteinExistence type="predicted"/>
<dbReference type="EMBL" id="JAYLAA010000041">
    <property type="protein sequence ID" value="MEC3876491.1"/>
    <property type="molecule type" value="Genomic_DNA"/>
</dbReference>
<evidence type="ECO:0000313" key="1">
    <source>
        <dbReference type="EMBL" id="MEC3876491.1"/>
    </source>
</evidence>
<dbReference type="RefSeq" id="WP_326321230.1">
    <property type="nucleotide sequence ID" value="NZ_JAYLAA010000041.1"/>
</dbReference>
<protein>
    <submittedName>
        <fullName evidence="1">Uncharacterized protein</fullName>
    </submittedName>
</protein>
<keyword evidence="2" id="KW-1185">Reference proteome</keyword>